<protein>
    <recommendedName>
        <fullName evidence="3 9">Diaminopimelate epimerase</fullName>
        <shortName evidence="9">DAP epimerase</shortName>
        <ecNumber evidence="3 9">5.1.1.7</ecNumber>
    </recommendedName>
    <alternativeName>
        <fullName evidence="9">PLP-independent amino acid racemase</fullName>
    </alternativeName>
</protein>
<feature type="binding site" evidence="9">
    <location>
        <begin position="73"/>
        <end position="74"/>
    </location>
    <ligand>
        <name>substrate</name>
    </ligand>
</feature>
<comment type="pathway">
    <text evidence="1 9">Amino-acid biosynthesis; L-lysine biosynthesis via DAP pathway; DL-2,6-diaminopimelate from LL-2,6-diaminopimelate: step 1/1.</text>
</comment>
<dbReference type="Gene3D" id="3.10.310.10">
    <property type="entry name" value="Diaminopimelate Epimerase, Chain A, domain 1"/>
    <property type="match status" value="2"/>
</dbReference>
<evidence type="ECO:0000256" key="7">
    <source>
        <dbReference type="ARBA" id="ARBA00023235"/>
    </source>
</evidence>
<evidence type="ECO:0000313" key="12">
    <source>
        <dbReference type="Proteomes" id="UP000824128"/>
    </source>
</evidence>
<proteinExistence type="inferred from homology"/>
<dbReference type="Pfam" id="PF01678">
    <property type="entry name" value="DAP_epimerase"/>
    <property type="match status" value="2"/>
</dbReference>
<feature type="site" description="Could be important to modulate the pK values of the two catalytic cysteine residues" evidence="9">
    <location>
        <position position="162"/>
    </location>
</feature>
<dbReference type="InterPro" id="IPR018510">
    <property type="entry name" value="DAP_epimerase_AS"/>
</dbReference>
<evidence type="ECO:0000256" key="6">
    <source>
        <dbReference type="ARBA" id="ARBA00023154"/>
    </source>
</evidence>
<dbReference type="FunFam" id="3.10.310.10:FF:000001">
    <property type="entry name" value="Diaminopimelate epimerase"/>
    <property type="match status" value="1"/>
</dbReference>
<feature type="site" description="Could be important to modulate the pK values of the two catalytic cysteine residues" evidence="9">
    <location>
        <position position="211"/>
    </location>
</feature>
<dbReference type="EC" id="5.1.1.7" evidence="3 9"/>
<evidence type="ECO:0000256" key="9">
    <source>
        <dbReference type="HAMAP-Rule" id="MF_00197"/>
    </source>
</evidence>
<evidence type="ECO:0000256" key="4">
    <source>
        <dbReference type="ARBA" id="ARBA00022490"/>
    </source>
</evidence>
<feature type="binding site" evidence="9">
    <location>
        <position position="11"/>
    </location>
    <ligand>
        <name>substrate</name>
    </ligand>
</feature>
<evidence type="ECO:0000256" key="10">
    <source>
        <dbReference type="PROSITE-ProRule" id="PRU10125"/>
    </source>
</evidence>
<gene>
    <name evidence="9" type="primary">dapF</name>
    <name evidence="11" type="ORF">IAD24_05630</name>
</gene>
<dbReference type="SUPFAM" id="SSF54506">
    <property type="entry name" value="Diaminopimelate epimerase-like"/>
    <property type="match status" value="1"/>
</dbReference>
<dbReference type="GO" id="GO:0005829">
    <property type="term" value="C:cytosol"/>
    <property type="evidence" value="ECO:0007669"/>
    <property type="project" value="TreeGrafter"/>
</dbReference>
<dbReference type="PANTHER" id="PTHR31689">
    <property type="entry name" value="DIAMINOPIMELATE EPIMERASE, CHLOROPLASTIC"/>
    <property type="match status" value="1"/>
</dbReference>
<evidence type="ECO:0000256" key="5">
    <source>
        <dbReference type="ARBA" id="ARBA00022605"/>
    </source>
</evidence>
<feature type="binding site" evidence="9">
    <location>
        <begin position="221"/>
        <end position="222"/>
    </location>
    <ligand>
        <name>substrate</name>
    </ligand>
</feature>
<organism evidence="11 12">
    <name type="scientific">Candidatus Aphodomorpha intestinavium</name>
    <dbReference type="NCBI Taxonomy" id="2840672"/>
    <lineage>
        <taxon>Bacteria</taxon>
        <taxon>Bacillati</taxon>
        <taxon>Bacillota</taxon>
        <taxon>Clostridia</taxon>
        <taxon>Eubacteriales</taxon>
        <taxon>Candidatus Aphodomorpha</taxon>
    </lineage>
</organism>
<feature type="active site" description="Proton acceptor" evidence="9">
    <location>
        <position position="220"/>
    </location>
</feature>
<dbReference type="PANTHER" id="PTHR31689:SF0">
    <property type="entry name" value="DIAMINOPIMELATE EPIMERASE"/>
    <property type="match status" value="1"/>
</dbReference>
<feature type="binding site" evidence="9">
    <location>
        <position position="193"/>
    </location>
    <ligand>
        <name>substrate</name>
    </ligand>
</feature>
<dbReference type="HAMAP" id="MF_00197">
    <property type="entry name" value="DAP_epimerase"/>
    <property type="match status" value="1"/>
</dbReference>
<comment type="subunit">
    <text evidence="9">Homodimer.</text>
</comment>
<comment type="caution">
    <text evidence="11">The sequence shown here is derived from an EMBL/GenBank/DDBJ whole genome shotgun (WGS) entry which is preliminary data.</text>
</comment>
<feature type="binding site" evidence="9">
    <location>
        <position position="63"/>
    </location>
    <ligand>
        <name>substrate</name>
    </ligand>
</feature>
<comment type="catalytic activity">
    <reaction evidence="8 9">
        <text>(2S,6S)-2,6-diaminopimelate = meso-2,6-diaminopimelate</text>
        <dbReference type="Rhea" id="RHEA:15393"/>
        <dbReference type="ChEBI" id="CHEBI:57609"/>
        <dbReference type="ChEBI" id="CHEBI:57791"/>
        <dbReference type="EC" id="5.1.1.7"/>
    </reaction>
</comment>
<feature type="active site" description="Proton donor" evidence="9">
    <location>
        <position position="72"/>
    </location>
</feature>
<dbReference type="EMBL" id="DVNZ01000176">
    <property type="protein sequence ID" value="HIU94625.1"/>
    <property type="molecule type" value="Genomic_DNA"/>
</dbReference>
<accession>A0A9D1N4B5</accession>
<evidence type="ECO:0000256" key="1">
    <source>
        <dbReference type="ARBA" id="ARBA00005196"/>
    </source>
</evidence>
<keyword evidence="6 9" id="KW-0457">Lysine biosynthesis</keyword>
<dbReference type="PROSITE" id="PS01326">
    <property type="entry name" value="DAP_EPIMERASE"/>
    <property type="match status" value="1"/>
</dbReference>
<keyword evidence="7 9" id="KW-0413">Isomerase</keyword>
<feature type="active site" evidence="10">
    <location>
        <position position="72"/>
    </location>
</feature>
<evidence type="ECO:0000256" key="2">
    <source>
        <dbReference type="ARBA" id="ARBA00010219"/>
    </source>
</evidence>
<comment type="caution">
    <text evidence="9">Lacks conserved residue(s) required for the propagation of feature annotation.</text>
</comment>
<sequence>MRFTKMHGLGNDFLVIDARQLDGGTDFAALARRLCDRHTGVGADGLLLVLPSETADVRMRIINSDGSEPEMCGNGIRCFARYAFEQGVVQKSAFTVETLAGPVRPELLLTDGRVHAVRVDMGVPLTDRADIPAVGEGPCLDVPLEAGGEALTVSSVRVGVPHTIVFVDDIERAPVERLGPLIEHAPLFPQRTNADFVQVLDGRTVALRTWERGCGPTLACGTGACSTAVVCALTGRTGRSVDVRIALGTLHVDWAADGHVYMTGPAAYVCTGDAACGEPG</sequence>
<evidence type="ECO:0000256" key="3">
    <source>
        <dbReference type="ARBA" id="ARBA00013080"/>
    </source>
</evidence>
<keyword evidence="4 9" id="KW-0963">Cytoplasm</keyword>
<comment type="similarity">
    <text evidence="2 9">Belongs to the diaminopimelate epimerase family.</text>
</comment>
<dbReference type="Proteomes" id="UP000824128">
    <property type="component" value="Unassembled WGS sequence"/>
</dbReference>
<keyword evidence="5 9" id="KW-0028">Amino-acid biosynthesis</keyword>
<feature type="binding site" evidence="9">
    <location>
        <begin position="211"/>
        <end position="212"/>
    </location>
    <ligand>
        <name>substrate</name>
    </ligand>
</feature>
<dbReference type="NCBIfam" id="TIGR00652">
    <property type="entry name" value="DapF"/>
    <property type="match status" value="1"/>
</dbReference>
<evidence type="ECO:0000313" key="11">
    <source>
        <dbReference type="EMBL" id="HIU94625.1"/>
    </source>
</evidence>
<reference evidence="11" key="2">
    <citation type="journal article" date="2021" name="PeerJ">
        <title>Extensive microbial diversity within the chicken gut microbiome revealed by metagenomics and culture.</title>
        <authorList>
            <person name="Gilroy R."/>
            <person name="Ravi A."/>
            <person name="Getino M."/>
            <person name="Pursley I."/>
            <person name="Horton D.L."/>
            <person name="Alikhan N.F."/>
            <person name="Baker D."/>
            <person name="Gharbi K."/>
            <person name="Hall N."/>
            <person name="Watson M."/>
            <person name="Adriaenssens E.M."/>
            <person name="Foster-Nyarko E."/>
            <person name="Jarju S."/>
            <person name="Secka A."/>
            <person name="Antonio M."/>
            <person name="Oren A."/>
            <person name="Chaudhuri R.R."/>
            <person name="La Ragione R."/>
            <person name="Hildebrand F."/>
            <person name="Pallen M.J."/>
        </authorList>
    </citation>
    <scope>NUCLEOTIDE SEQUENCE</scope>
    <source>
        <strain evidence="11">ChiGjej2B2-16831</strain>
    </source>
</reference>
<evidence type="ECO:0000256" key="8">
    <source>
        <dbReference type="ARBA" id="ARBA00051712"/>
    </source>
</evidence>
<name>A0A9D1N4B5_9FIRM</name>
<reference evidence="11" key="1">
    <citation type="submission" date="2020-10" db="EMBL/GenBank/DDBJ databases">
        <authorList>
            <person name="Gilroy R."/>
        </authorList>
    </citation>
    <scope>NUCLEOTIDE SEQUENCE</scope>
    <source>
        <strain evidence="11">ChiGjej2B2-16831</strain>
    </source>
</reference>
<dbReference type="InterPro" id="IPR001653">
    <property type="entry name" value="DAP_epimerase_DapF"/>
</dbReference>
<dbReference type="GO" id="GO:0008837">
    <property type="term" value="F:diaminopimelate epimerase activity"/>
    <property type="evidence" value="ECO:0007669"/>
    <property type="project" value="UniProtKB-UniRule"/>
</dbReference>
<dbReference type="AlphaFoldDB" id="A0A9D1N4B5"/>
<dbReference type="GO" id="GO:0009089">
    <property type="term" value="P:lysine biosynthetic process via diaminopimelate"/>
    <property type="evidence" value="ECO:0007669"/>
    <property type="project" value="UniProtKB-UniRule"/>
</dbReference>
<comment type="subcellular location">
    <subcellularLocation>
        <location evidence="9">Cytoplasm</location>
    </subcellularLocation>
</comment>
<comment type="function">
    <text evidence="9">Catalyzes the stereoinversion of LL-2,6-diaminopimelate (L,L-DAP) to meso-diaminopimelate (meso-DAP), a precursor of L-lysine and an essential component of the bacterial peptidoglycan.</text>
</comment>